<accession>A0A0S4JG14</accession>
<dbReference type="Gene3D" id="2.120.10.30">
    <property type="entry name" value="TolB, C-terminal domain"/>
    <property type="match status" value="2"/>
</dbReference>
<dbReference type="Proteomes" id="UP000051952">
    <property type="component" value="Unassembled WGS sequence"/>
</dbReference>
<feature type="transmembrane region" description="Helical" evidence="2">
    <location>
        <begin position="763"/>
        <end position="784"/>
    </location>
</feature>
<evidence type="ECO:0000313" key="4">
    <source>
        <dbReference type="EMBL" id="CUG87928.1"/>
    </source>
</evidence>
<feature type="signal peptide" evidence="3">
    <location>
        <begin position="1"/>
        <end position="29"/>
    </location>
</feature>
<dbReference type="PANTHER" id="PTHR46388">
    <property type="entry name" value="NHL REPEAT-CONTAINING PROTEIN 2"/>
    <property type="match status" value="1"/>
</dbReference>
<feature type="transmembrane region" description="Helical" evidence="2">
    <location>
        <begin position="863"/>
        <end position="888"/>
    </location>
</feature>
<feature type="chain" id="PRO_5006622287" evidence="3">
    <location>
        <begin position="30"/>
        <end position="1131"/>
    </location>
</feature>
<protein>
    <submittedName>
        <fullName evidence="4">Membrane-associated protein, putative</fullName>
    </submittedName>
</protein>
<evidence type="ECO:0000256" key="2">
    <source>
        <dbReference type="SAM" id="Phobius"/>
    </source>
</evidence>
<dbReference type="EMBL" id="CYKH01001601">
    <property type="protein sequence ID" value="CUG87928.1"/>
    <property type="molecule type" value="Genomic_DNA"/>
</dbReference>
<feature type="transmembrane region" description="Helical" evidence="2">
    <location>
        <begin position="694"/>
        <end position="712"/>
    </location>
</feature>
<dbReference type="SUPFAM" id="SSF63825">
    <property type="entry name" value="YWTD domain"/>
    <property type="match status" value="1"/>
</dbReference>
<feature type="region of interest" description="Disordered" evidence="1">
    <location>
        <begin position="362"/>
        <end position="383"/>
    </location>
</feature>
<evidence type="ECO:0000256" key="1">
    <source>
        <dbReference type="SAM" id="MobiDB-lite"/>
    </source>
</evidence>
<reference evidence="5" key="1">
    <citation type="submission" date="2015-09" db="EMBL/GenBank/DDBJ databases">
        <authorList>
            <consortium name="Pathogen Informatics"/>
        </authorList>
    </citation>
    <scope>NUCLEOTIDE SEQUENCE [LARGE SCALE GENOMIC DNA]</scope>
    <source>
        <strain evidence="5">Lake Konstanz</strain>
    </source>
</reference>
<evidence type="ECO:0000313" key="5">
    <source>
        <dbReference type="Proteomes" id="UP000051952"/>
    </source>
</evidence>
<feature type="transmembrane region" description="Helical" evidence="2">
    <location>
        <begin position="900"/>
        <end position="921"/>
    </location>
</feature>
<dbReference type="PANTHER" id="PTHR46388:SF2">
    <property type="entry name" value="NHL REPEAT-CONTAINING PROTEIN 2"/>
    <property type="match status" value="1"/>
</dbReference>
<proteinExistence type="predicted"/>
<sequence>MYASPIMLFTVRWWHLLAVLLLSHQGAPAKTAVPVMVSTVSRSTPRISDLTVDGNGNVLYVSSIFNAVYRLASDGSVRLLAGSGNNTFGAADGAGSAATFYNPQGIACDTTSNVSYIGDVSNFRIRTVALANNNVTTLAGNAIGHADGIGRAAQFSYPTGIVYHSSGNVLYIAEDVKPSFIRRVTISSANVTTVASLSIAYNWSYYLRVNNVGTLLFVTTNYVILQVNVSSGAVVVLAGAIEKSGYADGVGSNALFSNPRGIALNSDESALLIADADNQCIRRLELVTNNVTTIAGNRIVGSGNGPGLTSTFNAPIGVKWHCNVSTILCGVLVADFSNNALRFVAIEGRTTTAAISAEATATLSTSHEVSPSPSPTSSPFMSSSSSFSVDELSPSTSHSVILTRSNATFAPTSSCSLLPSLSVTSTISKSASNTRLTPSASASMYCALVPADGDVSVSSLQPFPNSTTAQGYGVIPLSSSSIALLGASAGAAPVSRAALLRNVPLGANLSLSLGGTSHGSSSMDGWAVVNVTVNVLPIGGALGDVPFTQLSSTVVGHKQSLLLLLGPPNATTPPRWLPTSLSTFRDVTLVLQLSLRCTIAPSITTVVSIKVPCPGEVQALASEVKTVGSASQYSTSFAGPAAGGAVGRIASVRSLVLCSGGEIVEGLLPLVVNACGVAGGTVASDARGGILGNLVLWVAACVLMSTIVAAYAQLAHTSLRGAAAALGVPSPLLPLVVVTVPSTVSSTFYLLHSPVCASDGVVAALGVVMCVCPIAVLCLVAFAVPRHLTLVEHQQPNSTEAEHSQQRSLTAYAARLSSALFQRRLRWRDVNGHSINDTSKISDAAPLKQHSSRTWLRAATVLLLDYAAVWYACVDVAVLTASCVLGALSTLESVGACRGGAIGTLLLYAGQLALCASVRPFTSLFSHVYALFSLALSSVAVACQVWYLYGSVAYNVDLDALSKLLTVAAVCDLLVSGVSMLKALADAVDAVRACRPHLLVMFARPPKAKRVSLDAIPAATTEQHFIVGSTSTKYAETILDRSDDDVDEVGGDAQLLPAHPLPALLDMEDAHSWWATSPQGNLMSHQNRLSRSGDGMHVNAWEMGEGDVVGVFTAQEAMHEMNDLMRMYGMT</sequence>
<dbReference type="AlphaFoldDB" id="A0A0S4JG14"/>
<evidence type="ECO:0000256" key="3">
    <source>
        <dbReference type="SAM" id="SignalP"/>
    </source>
</evidence>
<dbReference type="OrthoDB" id="273823at2759"/>
<keyword evidence="5" id="KW-1185">Reference proteome</keyword>
<dbReference type="VEuPathDB" id="TriTrypDB:BSAL_12730"/>
<keyword evidence="2" id="KW-0812">Transmembrane</keyword>
<name>A0A0S4JG14_BODSA</name>
<organism evidence="4 5">
    <name type="scientific">Bodo saltans</name>
    <name type="common">Flagellated protozoan</name>
    <dbReference type="NCBI Taxonomy" id="75058"/>
    <lineage>
        <taxon>Eukaryota</taxon>
        <taxon>Discoba</taxon>
        <taxon>Euglenozoa</taxon>
        <taxon>Kinetoplastea</taxon>
        <taxon>Metakinetoplastina</taxon>
        <taxon>Eubodonida</taxon>
        <taxon>Bodonidae</taxon>
        <taxon>Bodo</taxon>
    </lineage>
</organism>
<feature type="transmembrane region" description="Helical" evidence="2">
    <location>
        <begin position="928"/>
        <end position="949"/>
    </location>
</feature>
<keyword evidence="2" id="KW-0472">Membrane</keyword>
<keyword evidence="3" id="KW-0732">Signal</keyword>
<gene>
    <name evidence="4" type="ORF">BSAL_12730</name>
</gene>
<dbReference type="InterPro" id="IPR011042">
    <property type="entry name" value="6-blade_b-propeller_TolB-like"/>
</dbReference>
<keyword evidence="2" id="KW-1133">Transmembrane helix</keyword>
<feature type="transmembrane region" description="Helical" evidence="2">
    <location>
        <begin position="961"/>
        <end position="985"/>
    </location>
</feature>